<protein>
    <submittedName>
        <fullName evidence="6">Type I restriction enzyme, S subunit</fullName>
    </submittedName>
</protein>
<dbReference type="InterPro" id="IPR000055">
    <property type="entry name" value="Restrct_endonuc_typeI_TRD"/>
</dbReference>
<keyword evidence="4" id="KW-0175">Coiled coil</keyword>
<dbReference type="InterPro" id="IPR052021">
    <property type="entry name" value="Type-I_RS_S_subunit"/>
</dbReference>
<dbReference type="InterPro" id="IPR044946">
    <property type="entry name" value="Restrct_endonuc_typeI_TRD_sf"/>
</dbReference>
<comment type="similarity">
    <text evidence="1">Belongs to the type-I restriction system S methylase family.</text>
</comment>
<keyword evidence="2" id="KW-0680">Restriction system</keyword>
<keyword evidence="7" id="KW-1185">Reference proteome</keyword>
<dbReference type="GO" id="GO:0009307">
    <property type="term" value="P:DNA restriction-modification system"/>
    <property type="evidence" value="ECO:0007669"/>
    <property type="project" value="UniProtKB-KW"/>
</dbReference>
<reference evidence="6 7" key="1">
    <citation type="submission" date="2016-11" db="EMBL/GenBank/DDBJ databases">
        <authorList>
            <person name="Jaros S."/>
            <person name="Januszkiewicz K."/>
            <person name="Wedrychowicz H."/>
        </authorList>
    </citation>
    <scope>NUCLEOTIDE SEQUENCE [LARGE SCALE GENOMIC DNA]</scope>
    <source>
        <strain evidence="6 7">DSM 21074</strain>
    </source>
</reference>
<proteinExistence type="inferred from homology"/>
<dbReference type="AlphaFoldDB" id="A0A1M6J124"/>
<keyword evidence="3" id="KW-0238">DNA-binding</keyword>
<dbReference type="PANTHER" id="PTHR30408:SF12">
    <property type="entry name" value="TYPE I RESTRICTION ENZYME MJAVIII SPECIFICITY SUBUNIT"/>
    <property type="match status" value="1"/>
</dbReference>
<sequence length="404" mass="45940">MEMTTAAAVEKQGYKLTKLGWIPEEWDVRKLDDVAEIHNHLRFPLSETVRKGMQGPYPYYGPTKAQDYLDHFRVEGKYVLIGEDGDHFLKFQTHPMTLLVDGQYNVNNHAHLIKGTESCETEWVYWFFNSRDLTNDITRQGAGRYKLTKDALKRLLLVVPPVAEQRAIINILNGLKIQEKVILALVKAKSTYKSGLMQQLLTGQLRFPEFQGQPWHEQRISSLITESRIPGSNGKAAKKLTVKLYGKGVLAKNERQIGSVNTKYYARKAGQFIYSKLDFLNGAFGLIPEELDGYESTLDLPTFDISPEVDASLLLAYFSREEFYARFADIAAGGRKAVRIGPEELLKKKILLPSLPEQQRIAAVLNACDQEIELLQAQLRQWQQQKKGLMQQLLTGQLRVPNSL</sequence>
<dbReference type="SUPFAM" id="SSF116734">
    <property type="entry name" value="DNA methylase specificity domain"/>
    <property type="match status" value="2"/>
</dbReference>
<name>A0A1M6J124_9BACT</name>
<accession>A0A1M6J124</accession>
<evidence type="ECO:0000256" key="4">
    <source>
        <dbReference type="SAM" id="Coils"/>
    </source>
</evidence>
<gene>
    <name evidence="6" type="ORF">SAMN02745146_3049</name>
</gene>
<dbReference type="Gene3D" id="3.90.220.20">
    <property type="entry name" value="DNA methylase specificity domains"/>
    <property type="match status" value="2"/>
</dbReference>
<evidence type="ECO:0000313" key="7">
    <source>
        <dbReference type="Proteomes" id="UP000184418"/>
    </source>
</evidence>
<evidence type="ECO:0000256" key="1">
    <source>
        <dbReference type="ARBA" id="ARBA00010923"/>
    </source>
</evidence>
<evidence type="ECO:0000256" key="2">
    <source>
        <dbReference type="ARBA" id="ARBA00022747"/>
    </source>
</evidence>
<evidence type="ECO:0000313" key="6">
    <source>
        <dbReference type="EMBL" id="SHJ40329.1"/>
    </source>
</evidence>
<dbReference type="STRING" id="1121955.SAMN02745146_3049"/>
<dbReference type="GO" id="GO:0003677">
    <property type="term" value="F:DNA binding"/>
    <property type="evidence" value="ECO:0007669"/>
    <property type="project" value="UniProtKB-KW"/>
</dbReference>
<dbReference type="Pfam" id="PF01420">
    <property type="entry name" value="Methylase_S"/>
    <property type="match status" value="1"/>
</dbReference>
<organism evidence="6 7">
    <name type="scientific">Hymenobacter daecheongensis DSM 21074</name>
    <dbReference type="NCBI Taxonomy" id="1121955"/>
    <lineage>
        <taxon>Bacteria</taxon>
        <taxon>Pseudomonadati</taxon>
        <taxon>Bacteroidota</taxon>
        <taxon>Cytophagia</taxon>
        <taxon>Cytophagales</taxon>
        <taxon>Hymenobacteraceae</taxon>
        <taxon>Hymenobacter</taxon>
    </lineage>
</organism>
<feature type="coiled-coil region" evidence="4">
    <location>
        <begin position="365"/>
        <end position="392"/>
    </location>
</feature>
<dbReference type="Proteomes" id="UP000184418">
    <property type="component" value="Unassembled WGS sequence"/>
</dbReference>
<dbReference type="EMBL" id="FQYN01000006">
    <property type="protein sequence ID" value="SHJ40329.1"/>
    <property type="molecule type" value="Genomic_DNA"/>
</dbReference>
<dbReference type="PANTHER" id="PTHR30408">
    <property type="entry name" value="TYPE-1 RESTRICTION ENZYME ECOKI SPECIFICITY PROTEIN"/>
    <property type="match status" value="1"/>
</dbReference>
<dbReference type="CDD" id="cd17262">
    <property type="entry name" value="RMtype1_S_Aco12261I-TRD2-CR2"/>
    <property type="match status" value="1"/>
</dbReference>
<evidence type="ECO:0000259" key="5">
    <source>
        <dbReference type="Pfam" id="PF01420"/>
    </source>
</evidence>
<feature type="domain" description="Type I restriction modification DNA specificity" evidence="5">
    <location>
        <begin position="23"/>
        <end position="173"/>
    </location>
</feature>
<evidence type="ECO:0000256" key="3">
    <source>
        <dbReference type="ARBA" id="ARBA00023125"/>
    </source>
</evidence>